<keyword evidence="2" id="KW-0560">Oxidoreductase</keyword>
<dbReference type="Proteomes" id="UP000505325">
    <property type="component" value="Chromosome"/>
</dbReference>
<dbReference type="FunFam" id="3.40.50.720:FF:000594">
    <property type="entry name" value="Short-chain oxidoreductase"/>
    <property type="match status" value="1"/>
</dbReference>
<dbReference type="Pfam" id="PF00106">
    <property type="entry name" value="adh_short"/>
    <property type="match status" value="1"/>
</dbReference>
<evidence type="ECO:0000256" key="1">
    <source>
        <dbReference type="ARBA" id="ARBA00006484"/>
    </source>
</evidence>
<evidence type="ECO:0000256" key="2">
    <source>
        <dbReference type="ARBA" id="ARBA00023002"/>
    </source>
</evidence>
<dbReference type="InterPro" id="IPR002347">
    <property type="entry name" value="SDR_fam"/>
</dbReference>
<keyword evidence="5" id="KW-1185">Reference proteome</keyword>
<comment type="similarity">
    <text evidence="1">Belongs to the short-chain dehydrogenases/reductases (SDR) family.</text>
</comment>
<dbReference type="KEGG" id="pmak:PMPD1_3592"/>
<accession>A0A6M8UCU6</accession>
<protein>
    <recommendedName>
        <fullName evidence="3">Probable oxidoreductase</fullName>
    </recommendedName>
</protein>
<evidence type="ECO:0000256" key="3">
    <source>
        <dbReference type="ARBA" id="ARBA00071493"/>
    </source>
</evidence>
<reference evidence="4 5" key="1">
    <citation type="submission" date="2020-06" db="EMBL/GenBank/DDBJ databases">
        <title>Genome sequence of Paramixta manurensis strain PD-1.</title>
        <authorList>
            <person name="Lee C.W."/>
            <person name="Kim J."/>
        </authorList>
    </citation>
    <scope>NUCLEOTIDE SEQUENCE [LARGE SCALE GENOMIC DNA]</scope>
    <source>
        <strain evidence="4 5">PD-1</strain>
    </source>
</reference>
<evidence type="ECO:0000313" key="4">
    <source>
        <dbReference type="EMBL" id="QKJ88508.1"/>
    </source>
</evidence>
<organism evidence="4 5">
    <name type="scientific">Paramixta manurensis</name>
    <dbReference type="NCBI Taxonomy" id="2740817"/>
    <lineage>
        <taxon>Bacteria</taxon>
        <taxon>Pseudomonadati</taxon>
        <taxon>Pseudomonadota</taxon>
        <taxon>Gammaproteobacteria</taxon>
        <taxon>Enterobacterales</taxon>
        <taxon>Erwiniaceae</taxon>
        <taxon>Paramixta</taxon>
    </lineage>
</organism>
<dbReference type="PRINTS" id="PR00081">
    <property type="entry name" value="GDHRDH"/>
</dbReference>
<dbReference type="PANTHER" id="PTHR24320:SF272">
    <property type="entry name" value="NAD(P)-BINDING ROSSMANN-FOLD SUPERFAMILY PROTEIN"/>
    <property type="match status" value="1"/>
</dbReference>
<dbReference type="EMBL" id="CP054212">
    <property type="protein sequence ID" value="QKJ88508.1"/>
    <property type="molecule type" value="Genomic_DNA"/>
</dbReference>
<dbReference type="GO" id="GO:0016491">
    <property type="term" value="F:oxidoreductase activity"/>
    <property type="evidence" value="ECO:0007669"/>
    <property type="project" value="UniProtKB-KW"/>
</dbReference>
<evidence type="ECO:0000313" key="5">
    <source>
        <dbReference type="Proteomes" id="UP000505325"/>
    </source>
</evidence>
<dbReference type="AlphaFoldDB" id="A0A6M8UCU6"/>
<dbReference type="Gene3D" id="3.40.50.720">
    <property type="entry name" value="NAD(P)-binding Rossmann-like Domain"/>
    <property type="match status" value="1"/>
</dbReference>
<dbReference type="RefSeq" id="WP_173635362.1">
    <property type="nucleotide sequence ID" value="NZ_CP054212.1"/>
</dbReference>
<dbReference type="NCBIfam" id="NF004845">
    <property type="entry name" value="PRK06196.1"/>
    <property type="match status" value="1"/>
</dbReference>
<sequence length="319" mass="34103">MFTSQSPMGSGFSATSTPEEVMQGTFLKGKCAIVTGGHSGIGLETVSALRAAGARVFVPARDRARARVSLAGMPDVTLLHMDLLDPESIDNFAKQVLSETDTVDILINNAGIMAPPLARDARGYESQFSANHLGHFQLTLRLWSALAASGEARVVALSSLGHRYSPVHFDDINYEQRPYDPWRAYGQSKTANALFAVQLDKLGQASGIRAFAVHPGRIPDTHLSRFMSDEQKAAIAQSANVGPDFVPSPLKTVAQGASTSLWAATSPQLAGKGGVYCADCDISSVVADDSPDVSGVRRWAIDREQAERLWSVSLAFIGE</sequence>
<gene>
    <name evidence="4" type="ORF">PMPD1_3592</name>
</gene>
<proteinExistence type="inferred from homology"/>
<dbReference type="PANTHER" id="PTHR24320">
    <property type="entry name" value="RETINOL DEHYDROGENASE"/>
    <property type="match status" value="1"/>
</dbReference>
<dbReference type="SUPFAM" id="SSF51735">
    <property type="entry name" value="NAD(P)-binding Rossmann-fold domains"/>
    <property type="match status" value="1"/>
</dbReference>
<name>A0A6M8UCU6_9GAMM</name>
<dbReference type="InterPro" id="IPR036291">
    <property type="entry name" value="NAD(P)-bd_dom_sf"/>
</dbReference>